<accession>A0A370GGR2</accession>
<dbReference type="AlphaFoldDB" id="A0A370GGR2"/>
<dbReference type="GO" id="GO:0032259">
    <property type="term" value="P:methylation"/>
    <property type="evidence" value="ECO:0007669"/>
    <property type="project" value="UniProtKB-KW"/>
</dbReference>
<reference evidence="4 5" key="1">
    <citation type="submission" date="2018-07" db="EMBL/GenBank/DDBJ databases">
        <title>Genomic Encyclopedia of Type Strains, Phase IV (KMG-IV): sequencing the most valuable type-strain genomes for metagenomic binning, comparative biology and taxonomic classification.</title>
        <authorList>
            <person name="Goeker M."/>
        </authorList>
    </citation>
    <scope>NUCLEOTIDE SEQUENCE [LARGE SCALE GENOMIC DNA]</scope>
    <source>
        <strain evidence="4 5">DSM 16500</strain>
    </source>
</reference>
<keyword evidence="5" id="KW-1185">Reference proteome</keyword>
<dbReference type="RefSeq" id="WP_114834517.1">
    <property type="nucleotide sequence ID" value="NZ_LR699114.1"/>
</dbReference>
<protein>
    <submittedName>
        <fullName evidence="4">Caffeoyl-CoA O-methyltransferase</fullName>
    </submittedName>
</protein>
<keyword evidence="1 4" id="KW-0489">Methyltransferase</keyword>
<organism evidence="4 5">
    <name type="scientific">Aquicella lusitana</name>
    <dbReference type="NCBI Taxonomy" id="254246"/>
    <lineage>
        <taxon>Bacteria</taxon>
        <taxon>Pseudomonadati</taxon>
        <taxon>Pseudomonadota</taxon>
        <taxon>Gammaproteobacteria</taxon>
        <taxon>Legionellales</taxon>
        <taxon>Coxiellaceae</taxon>
        <taxon>Aquicella</taxon>
    </lineage>
</organism>
<dbReference type="Gene3D" id="3.40.50.150">
    <property type="entry name" value="Vaccinia Virus protein VP39"/>
    <property type="match status" value="1"/>
</dbReference>
<evidence type="ECO:0000313" key="5">
    <source>
        <dbReference type="Proteomes" id="UP000254720"/>
    </source>
</evidence>
<sequence length="220" mass="24277">MSDVTINLTPTLYRYLCRVSLREPAVLKKLREETHKLNGARMQISPEQGQFMALLVELLGAKKTIDIGTFTGYSALVVALALPPEGRVITCDIDTQAPSLAKLFWEEAGVAQKIDLRIAPALETLQKLLDEDQAGTFDFIFIDADKTNYLHYYEKSLTLLRTGGLVAIDNVLWDGKVADPAVDDKNTLAIRACNEKLASDARVTLSMIPIGDGLTLARKR</sequence>
<dbReference type="PANTHER" id="PTHR10509:SF14">
    <property type="entry name" value="CAFFEOYL-COA O-METHYLTRANSFERASE 3-RELATED"/>
    <property type="match status" value="1"/>
</dbReference>
<dbReference type="PANTHER" id="PTHR10509">
    <property type="entry name" value="O-METHYLTRANSFERASE-RELATED"/>
    <property type="match status" value="1"/>
</dbReference>
<keyword evidence="3" id="KW-0949">S-adenosyl-L-methionine</keyword>
<evidence type="ECO:0000256" key="1">
    <source>
        <dbReference type="ARBA" id="ARBA00022603"/>
    </source>
</evidence>
<dbReference type="OrthoDB" id="9799672at2"/>
<name>A0A370GGR2_9COXI</name>
<dbReference type="EMBL" id="QQAX01000012">
    <property type="protein sequence ID" value="RDI42857.1"/>
    <property type="molecule type" value="Genomic_DNA"/>
</dbReference>
<evidence type="ECO:0000256" key="3">
    <source>
        <dbReference type="ARBA" id="ARBA00022691"/>
    </source>
</evidence>
<evidence type="ECO:0000256" key="2">
    <source>
        <dbReference type="ARBA" id="ARBA00022679"/>
    </source>
</evidence>
<dbReference type="Proteomes" id="UP000254720">
    <property type="component" value="Unassembled WGS sequence"/>
</dbReference>
<dbReference type="PROSITE" id="PS51682">
    <property type="entry name" value="SAM_OMT_I"/>
    <property type="match status" value="1"/>
</dbReference>
<keyword evidence="2 4" id="KW-0808">Transferase</keyword>
<dbReference type="GO" id="GO:0008757">
    <property type="term" value="F:S-adenosylmethionine-dependent methyltransferase activity"/>
    <property type="evidence" value="ECO:0007669"/>
    <property type="project" value="TreeGrafter"/>
</dbReference>
<dbReference type="InterPro" id="IPR050362">
    <property type="entry name" value="Cation-dep_OMT"/>
</dbReference>
<gene>
    <name evidence="4" type="ORF">C8D86_11255</name>
</gene>
<dbReference type="InterPro" id="IPR029063">
    <property type="entry name" value="SAM-dependent_MTases_sf"/>
</dbReference>
<evidence type="ECO:0000313" key="4">
    <source>
        <dbReference type="EMBL" id="RDI42857.1"/>
    </source>
</evidence>
<dbReference type="Pfam" id="PF01596">
    <property type="entry name" value="Methyltransf_3"/>
    <property type="match status" value="1"/>
</dbReference>
<dbReference type="SUPFAM" id="SSF53335">
    <property type="entry name" value="S-adenosyl-L-methionine-dependent methyltransferases"/>
    <property type="match status" value="1"/>
</dbReference>
<proteinExistence type="predicted"/>
<dbReference type="CDD" id="cd02440">
    <property type="entry name" value="AdoMet_MTases"/>
    <property type="match status" value="1"/>
</dbReference>
<dbReference type="GO" id="GO:0008171">
    <property type="term" value="F:O-methyltransferase activity"/>
    <property type="evidence" value="ECO:0007669"/>
    <property type="project" value="InterPro"/>
</dbReference>
<comment type="caution">
    <text evidence="4">The sequence shown here is derived from an EMBL/GenBank/DDBJ whole genome shotgun (WGS) entry which is preliminary data.</text>
</comment>
<dbReference type="InterPro" id="IPR002935">
    <property type="entry name" value="SAM_O-MeTrfase"/>
</dbReference>